<dbReference type="Proteomes" id="UP001642406">
    <property type="component" value="Unassembled WGS sequence"/>
</dbReference>
<evidence type="ECO:0000256" key="1">
    <source>
        <dbReference type="SAM" id="MobiDB-lite"/>
    </source>
</evidence>
<gene>
    <name evidence="4" type="primary">DOA4</name>
    <name evidence="4" type="ORF">SBRCBS47491_002063</name>
</gene>
<feature type="region of interest" description="Disordered" evidence="1">
    <location>
        <begin position="689"/>
        <end position="727"/>
    </location>
</feature>
<dbReference type="Gene3D" id="3.40.250.10">
    <property type="entry name" value="Rhodanese-like domain"/>
    <property type="match status" value="1"/>
</dbReference>
<dbReference type="CDD" id="cd02257">
    <property type="entry name" value="Peptidase_C19"/>
    <property type="match status" value="1"/>
</dbReference>
<accession>A0ABP0B3S7</accession>
<dbReference type="InterPro" id="IPR038765">
    <property type="entry name" value="Papain-like_cys_pep_sf"/>
</dbReference>
<dbReference type="SMART" id="SM00450">
    <property type="entry name" value="RHOD"/>
    <property type="match status" value="1"/>
</dbReference>
<feature type="compositionally biased region" description="Polar residues" evidence="1">
    <location>
        <begin position="388"/>
        <end position="397"/>
    </location>
</feature>
<feature type="domain" description="Rhodanese" evidence="2">
    <location>
        <begin position="465"/>
        <end position="598"/>
    </location>
</feature>
<feature type="region of interest" description="Disordered" evidence="1">
    <location>
        <begin position="769"/>
        <end position="798"/>
    </location>
</feature>
<dbReference type="PANTHER" id="PTHR24006">
    <property type="entry name" value="UBIQUITIN CARBOXYL-TERMINAL HYDROLASE"/>
    <property type="match status" value="1"/>
</dbReference>
<dbReference type="GO" id="GO:0004843">
    <property type="term" value="F:cysteine-type deubiquitinase activity"/>
    <property type="evidence" value="ECO:0007669"/>
    <property type="project" value="UniProtKB-EC"/>
</dbReference>
<dbReference type="InterPro" id="IPR050164">
    <property type="entry name" value="Peptidase_C19"/>
</dbReference>
<dbReference type="EC" id="3.4.19.12" evidence="4"/>
<evidence type="ECO:0000313" key="5">
    <source>
        <dbReference type="Proteomes" id="UP001642406"/>
    </source>
</evidence>
<dbReference type="Gene3D" id="3.90.70.10">
    <property type="entry name" value="Cysteine proteinases"/>
    <property type="match status" value="1"/>
</dbReference>
<feature type="region of interest" description="Disordered" evidence="1">
    <location>
        <begin position="150"/>
        <end position="312"/>
    </location>
</feature>
<dbReference type="PROSITE" id="PS50206">
    <property type="entry name" value="RHODANESE_3"/>
    <property type="match status" value="1"/>
</dbReference>
<evidence type="ECO:0000259" key="2">
    <source>
        <dbReference type="PROSITE" id="PS50206"/>
    </source>
</evidence>
<feature type="compositionally biased region" description="Pro residues" evidence="1">
    <location>
        <begin position="772"/>
        <end position="782"/>
    </location>
</feature>
<comment type="caution">
    <text evidence="4">The sequence shown here is derived from an EMBL/GenBank/DDBJ whole genome shotgun (WGS) entry which is preliminary data.</text>
</comment>
<feature type="domain" description="USP" evidence="3">
    <location>
        <begin position="820"/>
        <end position="1217"/>
    </location>
</feature>
<dbReference type="InterPro" id="IPR036873">
    <property type="entry name" value="Rhodanese-like_dom_sf"/>
</dbReference>
<dbReference type="SUPFAM" id="SSF54001">
    <property type="entry name" value="Cysteine proteinases"/>
    <property type="match status" value="1"/>
</dbReference>
<organism evidence="4 5">
    <name type="scientific">Sporothrix bragantina</name>
    <dbReference type="NCBI Taxonomy" id="671064"/>
    <lineage>
        <taxon>Eukaryota</taxon>
        <taxon>Fungi</taxon>
        <taxon>Dikarya</taxon>
        <taxon>Ascomycota</taxon>
        <taxon>Pezizomycotina</taxon>
        <taxon>Sordariomycetes</taxon>
        <taxon>Sordariomycetidae</taxon>
        <taxon>Ophiostomatales</taxon>
        <taxon>Ophiostomataceae</taxon>
        <taxon>Sporothrix</taxon>
    </lineage>
</organism>
<keyword evidence="4" id="KW-0378">Hydrolase</keyword>
<feature type="compositionally biased region" description="Low complexity" evidence="1">
    <location>
        <begin position="275"/>
        <end position="312"/>
    </location>
</feature>
<feature type="compositionally biased region" description="Low complexity" evidence="1">
    <location>
        <begin position="374"/>
        <end position="385"/>
    </location>
</feature>
<dbReference type="InterPro" id="IPR028889">
    <property type="entry name" value="USP"/>
</dbReference>
<dbReference type="PROSITE" id="PS50235">
    <property type="entry name" value="USP_3"/>
    <property type="match status" value="1"/>
</dbReference>
<feature type="compositionally biased region" description="Polar residues" evidence="1">
    <location>
        <begin position="363"/>
        <end position="373"/>
    </location>
</feature>
<dbReference type="InterPro" id="IPR001394">
    <property type="entry name" value="Peptidase_C19_UCH"/>
</dbReference>
<dbReference type="Pfam" id="PF00443">
    <property type="entry name" value="UCH"/>
    <property type="match status" value="1"/>
</dbReference>
<dbReference type="EMBL" id="CAWUHC010000011">
    <property type="protein sequence ID" value="CAK7214186.1"/>
    <property type="molecule type" value="Genomic_DNA"/>
</dbReference>
<proteinExistence type="predicted"/>
<keyword evidence="5" id="KW-1185">Reference proteome</keyword>
<feature type="compositionally biased region" description="Low complexity" evidence="1">
    <location>
        <begin position="210"/>
        <end position="224"/>
    </location>
</feature>
<feature type="compositionally biased region" description="Pro residues" evidence="1">
    <location>
        <begin position="193"/>
        <end position="209"/>
    </location>
</feature>
<dbReference type="SUPFAM" id="SSF52821">
    <property type="entry name" value="Rhodanese/Cell cycle control phosphatase"/>
    <property type="match status" value="1"/>
</dbReference>
<reference evidence="4 5" key="1">
    <citation type="submission" date="2024-01" db="EMBL/GenBank/DDBJ databases">
        <authorList>
            <person name="Allen C."/>
            <person name="Tagirdzhanova G."/>
        </authorList>
    </citation>
    <scope>NUCLEOTIDE SEQUENCE [LARGE SCALE GENOMIC DNA]</scope>
</reference>
<evidence type="ECO:0000313" key="4">
    <source>
        <dbReference type="EMBL" id="CAK7214186.1"/>
    </source>
</evidence>
<feature type="region of interest" description="Disordered" evidence="1">
    <location>
        <begin position="329"/>
        <end position="447"/>
    </location>
</feature>
<feature type="compositionally biased region" description="Low complexity" evidence="1">
    <location>
        <begin position="419"/>
        <end position="435"/>
    </location>
</feature>
<protein>
    <submittedName>
        <fullName evidence="4">Ubiquitin-specific protease doa4</fullName>
        <ecNumber evidence="4">3.4.19.12</ecNumber>
    </submittedName>
</protein>
<feature type="compositionally biased region" description="Polar residues" evidence="1">
    <location>
        <begin position="706"/>
        <end position="717"/>
    </location>
</feature>
<feature type="compositionally biased region" description="Polar residues" evidence="1">
    <location>
        <begin position="160"/>
        <end position="169"/>
    </location>
</feature>
<dbReference type="Pfam" id="PF00581">
    <property type="entry name" value="Rhodanese"/>
    <property type="match status" value="1"/>
</dbReference>
<feature type="compositionally biased region" description="Polar residues" evidence="1">
    <location>
        <begin position="404"/>
        <end position="414"/>
    </location>
</feature>
<sequence>MANGYGSGPGVAGANGANGASGPPASGKMGKIHNYMHFDDIKHAKLGVDSVTPVETVLGYAESCIKQADFLKDYGRLDMALKEYILASIALLEVLPSNSAWMSVMTDQKGARTRYNALMARISASSEAYEEIKAQVKEDNARSGVQPKIMASSAPAPPLHQQQNQQNGSALHRSNGVKGHRVTGSLGLLNGDAPPPPRPSGQARPPPPTTSTKPKPAIQPKPQALHGKAIKPGGSGSKTAQELAERFANLRTASSPPAKEPVQDPRIRTQPINHPSFQQLQKLQTQQPPIQQSSSQNQLQSQSQSQSQSQNQQNIYNQFQNFQMPIKSFESLPRPTNPSMMHGHSLPDLPKLPDAIYSPARGSVSSQSAQMPATTPRGTVTPRGGLYSRTNSLSSFSGVGGTSKGASSSTQTVTEDYFSSPYSHSRQSSRPSQDSARAKKPRVSIPDGDTISAQELLKLIQAGSKDVHLLLVDIRSREEFDEGHIMSQSTICVEADVLQREDISASQIADSMVLAPTNEQRLFDRRGDADLIVFYDDDSETIRHNGKASSETERAVARFFDALAYYDYQSDSSDSNSRPKLLQGGIEAWISLMGPNSLQTSSTATSDGTITDNSGRAAAIRAARAAQRSRQDTVTRRQSKYMAKPIQDADEAKRWEESLMNMDKSAGLVRTTDDFLRRFPPVSEIKESMITTPSATQDDSEIGFHTPSTTTDGSFTITPLHDRPSSQATFRSGMGAAAAAAIDRRGPAQLSSPATAAAAAAATAASLYSTLPAPPTRPPPTVPRQTHNDVAETEDEEHYMRTKMAKAGVTGGGRIRRQKVGLYNPGNWCYGNSSFQSMFASGAFADELTAGEWLSNWKVPMKADEKISHPQLLAKILANSFHWMQYGKFEAMKPKTLMDYCYHIHSRDFDGSIKTDRSTIFGGPYQQDAQEFISFLLENLHDETNRLRDRPGEVQQPPLTPRSTPLGNALLYWNEYRKYNDSLVDKYWRGVEVTDRRCRACGHPSLTYEHFDAIHLPIPPNAATTATTVADLLNQYCGADLLPEYKCDQCRRIDTTEKRVRLVRLPDLLCVSFRRFQGNEHYGFRKNNTAVVFPINGLDLTPYTVQGVTAPEDQVADGLVLEDGPGGGGRTEQQFRAPFVYDCYAVIVHSGTLKSGHYRSFIKDEGAADTNQWHHFDDARIEPVIIGSNDSRDMARRLYRDNQSNGASAYMVFYKRRMQ</sequence>
<evidence type="ECO:0000259" key="3">
    <source>
        <dbReference type="PROSITE" id="PS50235"/>
    </source>
</evidence>
<dbReference type="GO" id="GO:0006508">
    <property type="term" value="P:proteolysis"/>
    <property type="evidence" value="ECO:0007669"/>
    <property type="project" value="UniProtKB-KW"/>
</dbReference>
<name>A0ABP0B3S7_9PEZI</name>
<keyword evidence="4" id="KW-0645">Protease</keyword>
<dbReference type="InterPro" id="IPR001763">
    <property type="entry name" value="Rhodanese-like_dom"/>
</dbReference>